<sequence length="139" mass="15064">MGAEAPTVKPAQSPVPTTRLKQICTDACNSAFHKVEKYEHGRTEGWNNIIITTILRSLCSESTPEKASGCPFKFAVNSTIIQHLSSKPSTTGSDGAGVGRRGMHSACGAYWNNEKDGTWSFKYEAKGMDVVISIIWVAL</sequence>
<dbReference type="AlphaFoldDB" id="A0A3N4LZU3"/>
<protein>
    <recommendedName>
        <fullName evidence="3">Tctex-1</fullName>
    </recommendedName>
</protein>
<gene>
    <name evidence="1" type="ORF">L211DRAFT_833298</name>
</gene>
<dbReference type="InterPro" id="IPR038586">
    <property type="entry name" value="Tctex-1-like_sf"/>
</dbReference>
<dbReference type="Gene3D" id="3.30.1140.40">
    <property type="entry name" value="Tctex-1"/>
    <property type="match status" value="1"/>
</dbReference>
<dbReference type="PANTHER" id="PTHR21255">
    <property type="entry name" value="T-COMPLEX-ASSOCIATED-TESTIS-EXPRESSED 1/ DYNEIN LIGHT CHAIN"/>
    <property type="match status" value="1"/>
</dbReference>
<keyword evidence="2" id="KW-1185">Reference proteome</keyword>
<proteinExistence type="predicted"/>
<dbReference type="OrthoDB" id="10059120at2759"/>
<accession>A0A3N4LZU3</accession>
<dbReference type="PANTHER" id="PTHR21255:SF4">
    <property type="entry name" value="DYNEIN LIGHT CHAIN TCTEX-TYPE"/>
    <property type="match status" value="1"/>
</dbReference>
<dbReference type="GO" id="GO:0045505">
    <property type="term" value="F:dynein intermediate chain binding"/>
    <property type="evidence" value="ECO:0007669"/>
    <property type="project" value="TreeGrafter"/>
</dbReference>
<evidence type="ECO:0000313" key="2">
    <source>
        <dbReference type="Proteomes" id="UP000267821"/>
    </source>
</evidence>
<dbReference type="GO" id="GO:0005868">
    <property type="term" value="C:cytoplasmic dynein complex"/>
    <property type="evidence" value="ECO:0007669"/>
    <property type="project" value="TreeGrafter"/>
</dbReference>
<dbReference type="InterPro" id="IPR005334">
    <property type="entry name" value="Tctex-1-like"/>
</dbReference>
<dbReference type="GO" id="GO:0005737">
    <property type="term" value="C:cytoplasm"/>
    <property type="evidence" value="ECO:0007669"/>
    <property type="project" value="TreeGrafter"/>
</dbReference>
<evidence type="ECO:0000313" key="1">
    <source>
        <dbReference type="EMBL" id="RPB28330.1"/>
    </source>
</evidence>
<evidence type="ECO:0008006" key="3">
    <source>
        <dbReference type="Google" id="ProtNLM"/>
    </source>
</evidence>
<dbReference type="GO" id="GO:0007018">
    <property type="term" value="P:microtubule-based movement"/>
    <property type="evidence" value="ECO:0007669"/>
    <property type="project" value="TreeGrafter"/>
</dbReference>
<organism evidence="1 2">
    <name type="scientific">Terfezia boudieri ATCC MYA-4762</name>
    <dbReference type="NCBI Taxonomy" id="1051890"/>
    <lineage>
        <taxon>Eukaryota</taxon>
        <taxon>Fungi</taxon>
        <taxon>Dikarya</taxon>
        <taxon>Ascomycota</taxon>
        <taxon>Pezizomycotina</taxon>
        <taxon>Pezizomycetes</taxon>
        <taxon>Pezizales</taxon>
        <taxon>Pezizaceae</taxon>
        <taxon>Terfezia</taxon>
    </lineage>
</organism>
<dbReference type="EMBL" id="ML121529">
    <property type="protein sequence ID" value="RPB28330.1"/>
    <property type="molecule type" value="Genomic_DNA"/>
</dbReference>
<reference evidence="1 2" key="1">
    <citation type="journal article" date="2018" name="Nat. Ecol. Evol.">
        <title>Pezizomycetes genomes reveal the molecular basis of ectomycorrhizal truffle lifestyle.</title>
        <authorList>
            <person name="Murat C."/>
            <person name="Payen T."/>
            <person name="Noel B."/>
            <person name="Kuo A."/>
            <person name="Morin E."/>
            <person name="Chen J."/>
            <person name="Kohler A."/>
            <person name="Krizsan K."/>
            <person name="Balestrini R."/>
            <person name="Da Silva C."/>
            <person name="Montanini B."/>
            <person name="Hainaut M."/>
            <person name="Levati E."/>
            <person name="Barry K.W."/>
            <person name="Belfiori B."/>
            <person name="Cichocki N."/>
            <person name="Clum A."/>
            <person name="Dockter R.B."/>
            <person name="Fauchery L."/>
            <person name="Guy J."/>
            <person name="Iotti M."/>
            <person name="Le Tacon F."/>
            <person name="Lindquist E.A."/>
            <person name="Lipzen A."/>
            <person name="Malagnac F."/>
            <person name="Mello A."/>
            <person name="Molinier V."/>
            <person name="Miyauchi S."/>
            <person name="Poulain J."/>
            <person name="Riccioni C."/>
            <person name="Rubini A."/>
            <person name="Sitrit Y."/>
            <person name="Splivallo R."/>
            <person name="Traeger S."/>
            <person name="Wang M."/>
            <person name="Zifcakova L."/>
            <person name="Wipf D."/>
            <person name="Zambonelli A."/>
            <person name="Paolocci F."/>
            <person name="Nowrousian M."/>
            <person name="Ottonello S."/>
            <person name="Baldrian P."/>
            <person name="Spatafora J.W."/>
            <person name="Henrissat B."/>
            <person name="Nagy L.G."/>
            <person name="Aury J.M."/>
            <person name="Wincker P."/>
            <person name="Grigoriev I.V."/>
            <person name="Bonfante P."/>
            <person name="Martin F.M."/>
        </authorList>
    </citation>
    <scope>NUCLEOTIDE SEQUENCE [LARGE SCALE GENOMIC DNA]</scope>
    <source>
        <strain evidence="1 2">ATCC MYA-4762</strain>
    </source>
</reference>
<name>A0A3N4LZU3_9PEZI</name>
<dbReference type="CDD" id="cd21456">
    <property type="entry name" value="DLC-like_SpDlc1-like"/>
    <property type="match status" value="1"/>
</dbReference>
<dbReference type="InParanoid" id="A0A3N4LZU3"/>
<dbReference type="Proteomes" id="UP000267821">
    <property type="component" value="Unassembled WGS sequence"/>
</dbReference>
<dbReference type="Pfam" id="PF03645">
    <property type="entry name" value="Tctex-1"/>
    <property type="match status" value="1"/>
</dbReference>
<dbReference type="STRING" id="1051890.A0A3N4LZU3"/>